<dbReference type="InParanoid" id="J9DVJ1"/>
<dbReference type="EMBL" id="AFBI03000007">
    <property type="protein sequence ID" value="EJW05307.1"/>
    <property type="molecule type" value="Genomic_DNA"/>
</dbReference>
<dbReference type="AlphaFoldDB" id="J9DVJ1"/>
<keyword evidence="3" id="KW-1185">Reference proteome</keyword>
<proteinExistence type="predicted"/>
<sequence length="409" mass="47327">MSANSQNNTNTENNKNISNQPTMLTLHSNQGMETIENTENSNRLSIKYTNEQLYLEISKDKINFALQPVKAKNTDDWLAYKNKQNNNTSIKIADKHTLSVLSRIKLAESLPEQKSSYQIAKSFWQKQEQSQKKENFNSLVNHWEGKCTSAEAKGIPKNNRITEILNQFNIQTTKPAKKWEVQTITNLPPIPVNTVPKTATTFEEIFRSKNKIPKPNPCPEITRNIASQIVLFESKCAKNGQLSNFTYDNIVSIKEKNSKYGQNDNIDENSTDSYQDCKSESENYHYDSSESSTGNNIAMSTERNCKKTKYYNENNTNTPICINEISRQYDNFDFPAIFHRIKNILIRCMYKRKAKQCDKLECIFKAAYNELTLKFGKLDRHKINIILNSMARSTLYEQNPIQFLMYDYN</sequence>
<feature type="region of interest" description="Disordered" evidence="1">
    <location>
        <begin position="1"/>
        <end position="22"/>
    </location>
</feature>
<evidence type="ECO:0000313" key="3">
    <source>
        <dbReference type="Proteomes" id="UP000003163"/>
    </source>
</evidence>
<protein>
    <submittedName>
        <fullName evidence="2">Uncharacterized protein</fullName>
    </submittedName>
</protein>
<reference evidence="2 3" key="1">
    <citation type="submission" date="2011-08" db="EMBL/GenBank/DDBJ databases">
        <authorList>
            <person name="Liu Z.J."/>
            <person name="Shi F.L."/>
            <person name="Lu J.Q."/>
            <person name="Li M."/>
            <person name="Wang Z.L."/>
        </authorList>
    </citation>
    <scope>NUCLEOTIDE SEQUENCE [LARGE SCALE GENOMIC DNA]</scope>
    <source>
        <strain evidence="2 3">USNM 41457</strain>
    </source>
</reference>
<dbReference type="Proteomes" id="UP000003163">
    <property type="component" value="Unassembled WGS sequence"/>
</dbReference>
<dbReference type="HOGENOM" id="CLU_672734_0_0_1"/>
<organism evidence="2 3">
    <name type="scientific">Edhazardia aedis (strain USNM 41457)</name>
    <name type="common">Microsporidian parasite</name>
    <dbReference type="NCBI Taxonomy" id="1003232"/>
    <lineage>
        <taxon>Eukaryota</taxon>
        <taxon>Fungi</taxon>
        <taxon>Fungi incertae sedis</taxon>
        <taxon>Microsporidia</taxon>
        <taxon>Edhazardia</taxon>
    </lineage>
</organism>
<evidence type="ECO:0000256" key="1">
    <source>
        <dbReference type="SAM" id="MobiDB-lite"/>
    </source>
</evidence>
<name>J9DVJ1_EDHAE</name>
<gene>
    <name evidence="2" type="ORF">EDEG_00643</name>
</gene>
<accession>J9DVJ1</accession>
<reference evidence="3" key="2">
    <citation type="submission" date="2015-07" db="EMBL/GenBank/DDBJ databases">
        <title>Contrasting host-pathogen interactions and genome evolution in two generalist and specialist microsporidian pathogens of mosquitoes.</title>
        <authorList>
            <consortium name="The Broad Institute Genomics Platform"/>
            <consortium name="The Broad Institute Genome Sequencing Center for Infectious Disease"/>
            <person name="Cuomo C.A."/>
            <person name="Sanscrainte N.D."/>
            <person name="Goldberg J.M."/>
            <person name="Heiman D."/>
            <person name="Young S."/>
            <person name="Zeng Q."/>
            <person name="Becnel J.J."/>
            <person name="Birren B.W."/>
        </authorList>
    </citation>
    <scope>NUCLEOTIDE SEQUENCE [LARGE SCALE GENOMIC DNA]</scope>
    <source>
        <strain evidence="3">USNM 41457</strain>
    </source>
</reference>
<comment type="caution">
    <text evidence="2">The sequence shown here is derived from an EMBL/GenBank/DDBJ whole genome shotgun (WGS) entry which is preliminary data.</text>
</comment>
<evidence type="ECO:0000313" key="2">
    <source>
        <dbReference type="EMBL" id="EJW05307.1"/>
    </source>
</evidence>
<feature type="compositionally biased region" description="Low complexity" evidence="1">
    <location>
        <begin position="1"/>
        <end position="20"/>
    </location>
</feature>
<dbReference type="VEuPathDB" id="MicrosporidiaDB:EDEG_00643"/>